<reference evidence="2" key="1">
    <citation type="submission" date="2014-09" db="EMBL/GenBank/DDBJ databases">
        <authorList>
            <person name="Magalhaes I.L.F."/>
            <person name="Oliveira U."/>
            <person name="Santos F.R."/>
            <person name="Vidigal T.H.D.A."/>
            <person name="Brescovit A.D."/>
            <person name="Santos A.J."/>
        </authorList>
    </citation>
    <scope>NUCLEOTIDE SEQUENCE</scope>
    <source>
        <tissue evidence="2">Shoot tissue taken approximately 20 cm above the soil surface</tissue>
    </source>
</reference>
<dbReference type="AlphaFoldDB" id="A0A0A9H5U8"/>
<feature type="region of interest" description="Disordered" evidence="1">
    <location>
        <begin position="49"/>
        <end position="84"/>
    </location>
</feature>
<proteinExistence type="predicted"/>
<sequence length="128" mass="13203">MESSGKMDGAALVRACLSSLEGRAAPPSAYGRDADLEMPAAAALSVLDPSPEPAVTAAPPGQDPVPPPPLPSSPLPMQWPSSGARLRPSVPALPSYLAACAPLPILLSLHRVFTGKRSGWSRAGERMK</sequence>
<accession>A0A0A9H5U8</accession>
<feature type="compositionally biased region" description="Pro residues" evidence="1">
    <location>
        <begin position="61"/>
        <end position="74"/>
    </location>
</feature>
<name>A0A0A9H5U8_ARUDO</name>
<evidence type="ECO:0000313" key="2">
    <source>
        <dbReference type="EMBL" id="JAE30236.1"/>
    </source>
</evidence>
<protein>
    <submittedName>
        <fullName evidence="2">Uncharacterized protein</fullName>
    </submittedName>
</protein>
<evidence type="ECO:0000256" key="1">
    <source>
        <dbReference type="SAM" id="MobiDB-lite"/>
    </source>
</evidence>
<organism evidence="2">
    <name type="scientific">Arundo donax</name>
    <name type="common">Giant reed</name>
    <name type="synonym">Donax arundinaceus</name>
    <dbReference type="NCBI Taxonomy" id="35708"/>
    <lineage>
        <taxon>Eukaryota</taxon>
        <taxon>Viridiplantae</taxon>
        <taxon>Streptophyta</taxon>
        <taxon>Embryophyta</taxon>
        <taxon>Tracheophyta</taxon>
        <taxon>Spermatophyta</taxon>
        <taxon>Magnoliopsida</taxon>
        <taxon>Liliopsida</taxon>
        <taxon>Poales</taxon>
        <taxon>Poaceae</taxon>
        <taxon>PACMAD clade</taxon>
        <taxon>Arundinoideae</taxon>
        <taxon>Arundineae</taxon>
        <taxon>Arundo</taxon>
    </lineage>
</organism>
<reference evidence="2" key="2">
    <citation type="journal article" date="2015" name="Data Brief">
        <title>Shoot transcriptome of the giant reed, Arundo donax.</title>
        <authorList>
            <person name="Barrero R.A."/>
            <person name="Guerrero F.D."/>
            <person name="Moolhuijzen P."/>
            <person name="Goolsby J.A."/>
            <person name="Tidwell J."/>
            <person name="Bellgard S.E."/>
            <person name="Bellgard M.I."/>
        </authorList>
    </citation>
    <scope>NUCLEOTIDE SEQUENCE</scope>
    <source>
        <tissue evidence="2">Shoot tissue taken approximately 20 cm above the soil surface</tissue>
    </source>
</reference>
<dbReference type="EMBL" id="GBRH01167660">
    <property type="protein sequence ID" value="JAE30236.1"/>
    <property type="molecule type" value="Transcribed_RNA"/>
</dbReference>